<organism evidence="2">
    <name type="scientific">Athelia psychrophila</name>
    <dbReference type="NCBI Taxonomy" id="1759441"/>
    <lineage>
        <taxon>Eukaryota</taxon>
        <taxon>Fungi</taxon>
        <taxon>Dikarya</taxon>
        <taxon>Basidiomycota</taxon>
        <taxon>Agaricomycotina</taxon>
        <taxon>Agaricomycetes</taxon>
        <taxon>Agaricomycetidae</taxon>
        <taxon>Atheliales</taxon>
        <taxon>Atheliaceae</taxon>
        <taxon>Athelia</taxon>
    </lineage>
</organism>
<feature type="region of interest" description="Disordered" evidence="1">
    <location>
        <begin position="70"/>
        <end position="257"/>
    </location>
</feature>
<dbReference type="AlphaFoldDB" id="A0A166NLQ9"/>
<reference evidence="2" key="1">
    <citation type="journal article" date="2016" name="Mol. Biol. Evol.">
        <title>Comparative Genomics of Early-Diverging Mushroom-Forming Fungi Provides Insights into the Origins of Lignocellulose Decay Capabilities.</title>
        <authorList>
            <person name="Nagy L.G."/>
            <person name="Riley R."/>
            <person name="Tritt A."/>
            <person name="Adam C."/>
            <person name="Daum C."/>
            <person name="Floudas D."/>
            <person name="Sun H."/>
            <person name="Yadav J.S."/>
            <person name="Pangilinan J."/>
            <person name="Larsson K.H."/>
            <person name="Matsuura K."/>
            <person name="Barry K."/>
            <person name="Labutti K."/>
            <person name="Kuo R."/>
            <person name="Ohm R.A."/>
            <person name="Bhattacharya S.S."/>
            <person name="Shirouzu T."/>
            <person name="Yoshinaga Y."/>
            <person name="Martin F.M."/>
            <person name="Grigoriev I.V."/>
            <person name="Hibbett D.S."/>
        </authorList>
    </citation>
    <scope>NUCLEOTIDE SEQUENCE [LARGE SCALE GENOMIC DNA]</scope>
    <source>
        <strain evidence="2">CBS 109695</strain>
    </source>
</reference>
<evidence type="ECO:0000313" key="2">
    <source>
        <dbReference type="EMBL" id="KZP25143.1"/>
    </source>
</evidence>
<feature type="compositionally biased region" description="Polar residues" evidence="1">
    <location>
        <begin position="199"/>
        <end position="219"/>
    </location>
</feature>
<feature type="region of interest" description="Disordered" evidence="1">
    <location>
        <begin position="461"/>
        <end position="483"/>
    </location>
</feature>
<protein>
    <submittedName>
        <fullName evidence="2">Uncharacterized protein</fullName>
    </submittedName>
</protein>
<accession>A0A166NLQ9</accession>
<feature type="compositionally biased region" description="Basic and acidic residues" evidence="1">
    <location>
        <begin position="121"/>
        <end position="132"/>
    </location>
</feature>
<dbReference type="EMBL" id="KV417522">
    <property type="protein sequence ID" value="KZP25143.1"/>
    <property type="molecule type" value="Genomic_DNA"/>
</dbReference>
<evidence type="ECO:0000256" key="1">
    <source>
        <dbReference type="SAM" id="MobiDB-lite"/>
    </source>
</evidence>
<feature type="region of interest" description="Disordered" evidence="1">
    <location>
        <begin position="1"/>
        <end position="46"/>
    </location>
</feature>
<proteinExistence type="predicted"/>
<feature type="compositionally biased region" description="Low complexity" evidence="1">
    <location>
        <begin position="1"/>
        <end position="28"/>
    </location>
</feature>
<feature type="compositionally biased region" description="Basic and acidic residues" evidence="1">
    <location>
        <begin position="170"/>
        <end position="197"/>
    </location>
</feature>
<name>A0A166NLQ9_9AGAM</name>
<sequence>MAATPAKKAKTTASKCVSKAAPPAGAAPKRPVESVASPAVGAEVNSSRDAFQLQDFAAMDKAMVIAPSFEMSTPAEEVPQTKNATSTAGGDAGGDGAWFDDDGGFRAPRLSKFTQKKKGRGQRERPAREAEKAAGFGKTQKPSATEQGGADANPAIEFDSLNDPAWDSLAPKDKIKKQEAKTRIEREKRHAQVKAEELVNQSTNTRRQPSSKAAQPRNTPNRPASEARRAPRPTIQELATKKEEKVDEDAETMTSEAGRSHELYTRGWKHHRTLSSAVGYRCYSSRQNLGGVHPAKASGADSIVMSWGPIDSKAKADRESPSPPMGLGGLAKFLIESCTSNGGVPWNSINPPWADAFRGANTSIKQWDGWLFQNIRAAILIIFGDDKDLEWYTTCVPLSDSAPTYQIKIDVILNSQGSGSKDMRPVVRRICPCDFGGEDGGRSWCLINLYAQHSPLRLRANRLPNEEDSDTGMREDDALNIGT</sequence>
<gene>
    <name evidence="2" type="ORF">FIBSPDRAFT_888295</name>
</gene>